<evidence type="ECO:0000256" key="2">
    <source>
        <dbReference type="SAM" id="Phobius"/>
    </source>
</evidence>
<keyword evidence="2" id="KW-1133">Transmembrane helix</keyword>
<dbReference type="Proteomes" id="UP000887540">
    <property type="component" value="Unplaced"/>
</dbReference>
<feature type="compositionally biased region" description="Polar residues" evidence="1">
    <location>
        <begin position="39"/>
        <end position="49"/>
    </location>
</feature>
<sequence>MTEPVVSVNLKIFSSNGTVTLTAQDLLISRMGLKPAGKNPQTTASTNPQALASSSPLTSAPTSKPQASTPSNSKRLTVNVLFSILMILILYLC</sequence>
<accession>A0A914BZW6</accession>
<evidence type="ECO:0000313" key="3">
    <source>
        <dbReference type="Proteomes" id="UP000887540"/>
    </source>
</evidence>
<keyword evidence="2" id="KW-0472">Membrane</keyword>
<evidence type="ECO:0000313" key="4">
    <source>
        <dbReference type="WBParaSite" id="ACRNAN_Path_139.g481.t1"/>
    </source>
</evidence>
<reference evidence="4" key="1">
    <citation type="submission" date="2022-11" db="UniProtKB">
        <authorList>
            <consortium name="WormBaseParasite"/>
        </authorList>
    </citation>
    <scope>IDENTIFICATION</scope>
</reference>
<dbReference type="WBParaSite" id="ACRNAN_Path_139.g481.t1">
    <property type="protein sequence ID" value="ACRNAN_Path_139.g481.t1"/>
    <property type="gene ID" value="ACRNAN_Path_139.g481"/>
</dbReference>
<proteinExistence type="predicted"/>
<feature type="transmembrane region" description="Helical" evidence="2">
    <location>
        <begin position="76"/>
        <end position="92"/>
    </location>
</feature>
<evidence type="ECO:0000256" key="1">
    <source>
        <dbReference type="SAM" id="MobiDB-lite"/>
    </source>
</evidence>
<keyword evidence="3" id="KW-1185">Reference proteome</keyword>
<organism evidence="3 4">
    <name type="scientific">Acrobeloides nanus</name>
    <dbReference type="NCBI Taxonomy" id="290746"/>
    <lineage>
        <taxon>Eukaryota</taxon>
        <taxon>Metazoa</taxon>
        <taxon>Ecdysozoa</taxon>
        <taxon>Nematoda</taxon>
        <taxon>Chromadorea</taxon>
        <taxon>Rhabditida</taxon>
        <taxon>Tylenchina</taxon>
        <taxon>Cephalobomorpha</taxon>
        <taxon>Cephaloboidea</taxon>
        <taxon>Cephalobidae</taxon>
        <taxon>Acrobeloides</taxon>
    </lineage>
</organism>
<dbReference type="AlphaFoldDB" id="A0A914BZW6"/>
<name>A0A914BZW6_9BILA</name>
<feature type="compositionally biased region" description="Low complexity" evidence="1">
    <location>
        <begin position="50"/>
        <end position="63"/>
    </location>
</feature>
<protein>
    <submittedName>
        <fullName evidence="4">Uncharacterized protein</fullName>
    </submittedName>
</protein>
<feature type="region of interest" description="Disordered" evidence="1">
    <location>
        <begin position="34"/>
        <end position="72"/>
    </location>
</feature>
<keyword evidence="2" id="KW-0812">Transmembrane</keyword>